<evidence type="ECO:0000313" key="7">
    <source>
        <dbReference type="Proteomes" id="UP000437736"/>
    </source>
</evidence>
<dbReference type="InterPro" id="IPR039424">
    <property type="entry name" value="SBP_5"/>
</dbReference>
<sequence>TPTYAMPIIPSAQDTVYTVDDFIDLANQPLYWSPVGAKLALDPSLSLADAPTYSNGDKTVTIHIKPWKWSNGSTVTAQNVVEFIDILKAAIKVSSDNFGGYTPGFFPDNVASATASGQVLTLHLTKAFNPGFFTDNQLTLLYAYPPQWAIAKAGGPQLDYTKSANAVAIYKYLNKQASDVSTFGTNPLWRIADGPMYWNAFNPTTGGYTMVPNPHYSGPQKVRYSALKAVVYTGTQAEMDSMLSGTLDMGTIDPSDIPSVGQLKGKYSVFGLPSFGFNAAFFNFADKTGDFNHIIGQLYVRQALAYLVNQPGYVRGILKGAGAVDYGPIPASPPSPYAPPSATHTPYPYSPSKAKALLVSHGWKVVPNGQTTCQDASKCAPNGEIPAGTKLSFNWDYATGTPSLQQESIAFASSAKALGINVALKEQSFNQAIQQEDDPASTSTINKWAVVNYGGYTNYLYPTTNSIFNTKGPYNQGFYSSKEADQLINDSVYGSNPKAVSNEANYLTENLPGLFEPNPDLIIAVKKGVSGTANSMLDQTQYVWTPQDWYFTK</sequence>
<dbReference type="EMBL" id="WJHE01001087">
    <property type="protein sequence ID" value="MST34591.1"/>
    <property type="molecule type" value="Genomic_DNA"/>
</dbReference>
<name>A0ABW9QY73_9ACTN</name>
<evidence type="ECO:0000256" key="1">
    <source>
        <dbReference type="ARBA" id="ARBA00004196"/>
    </source>
</evidence>
<dbReference type="PANTHER" id="PTHR30290:SF10">
    <property type="entry name" value="PERIPLASMIC OLIGOPEPTIDE-BINDING PROTEIN-RELATED"/>
    <property type="match status" value="1"/>
</dbReference>
<comment type="caution">
    <text evidence="6">The sequence shown here is derived from an EMBL/GenBank/DDBJ whole genome shotgun (WGS) entry which is preliminary data.</text>
</comment>
<evidence type="ECO:0000256" key="2">
    <source>
        <dbReference type="ARBA" id="ARBA00005695"/>
    </source>
</evidence>
<dbReference type="PANTHER" id="PTHR30290">
    <property type="entry name" value="PERIPLASMIC BINDING COMPONENT OF ABC TRANSPORTER"/>
    <property type="match status" value="1"/>
</dbReference>
<feature type="non-terminal residue" evidence="6">
    <location>
        <position position="1"/>
    </location>
</feature>
<keyword evidence="3" id="KW-0813">Transport</keyword>
<evidence type="ECO:0000313" key="6">
    <source>
        <dbReference type="EMBL" id="MST34591.1"/>
    </source>
</evidence>
<dbReference type="SUPFAM" id="SSF53850">
    <property type="entry name" value="Periplasmic binding protein-like II"/>
    <property type="match status" value="1"/>
</dbReference>
<protein>
    <recommendedName>
        <fullName evidence="5">Solute-binding protein family 5 domain-containing protein</fullName>
    </recommendedName>
</protein>
<proteinExistence type="inferred from homology"/>
<evidence type="ECO:0000256" key="3">
    <source>
        <dbReference type="ARBA" id="ARBA00022448"/>
    </source>
</evidence>
<gene>
    <name evidence="6" type="ORF">GHK86_17920</name>
</gene>
<dbReference type="InterPro" id="IPR000914">
    <property type="entry name" value="SBP_5_dom"/>
</dbReference>
<comment type="subcellular location">
    <subcellularLocation>
        <location evidence="1">Cell envelope</location>
    </subcellularLocation>
</comment>
<accession>A0ABW9QY73</accession>
<dbReference type="Gene3D" id="3.10.105.10">
    <property type="entry name" value="Dipeptide-binding Protein, Domain 3"/>
    <property type="match status" value="1"/>
</dbReference>
<dbReference type="Pfam" id="PF00496">
    <property type="entry name" value="SBP_bac_5"/>
    <property type="match status" value="1"/>
</dbReference>
<feature type="domain" description="Solute-binding protein family 5" evidence="5">
    <location>
        <begin position="46"/>
        <end position="462"/>
    </location>
</feature>
<dbReference type="Proteomes" id="UP000437736">
    <property type="component" value="Unassembled WGS sequence"/>
</dbReference>
<comment type="similarity">
    <text evidence="2">Belongs to the bacterial solute-binding protein 5 family.</text>
</comment>
<keyword evidence="4" id="KW-0732">Signal</keyword>
<keyword evidence="7" id="KW-1185">Reference proteome</keyword>
<reference evidence="6 7" key="1">
    <citation type="submission" date="2019-11" db="EMBL/GenBank/DDBJ databases">
        <title>Acidiferrimicrobium australis gen. nov., sp. nov., an acidophilic and obligately heterotrophic, member of the Actinobacteria that catalyses dissimilatory oxido- reduction of iron isolated from metal-rich acidic water in Chile.</title>
        <authorList>
            <person name="Gonzalez D."/>
            <person name="Huber K."/>
            <person name="Hedrich S."/>
            <person name="Rojas-Villalobos C."/>
            <person name="Quatrini R."/>
            <person name="Dinamarca M.A."/>
            <person name="Schwarz A."/>
            <person name="Canales C."/>
            <person name="Nancucheo I."/>
        </authorList>
    </citation>
    <scope>NUCLEOTIDE SEQUENCE [LARGE SCALE GENOMIC DNA]</scope>
    <source>
        <strain evidence="6 7">USS-CCA1</strain>
    </source>
</reference>
<evidence type="ECO:0000259" key="5">
    <source>
        <dbReference type="Pfam" id="PF00496"/>
    </source>
</evidence>
<dbReference type="Gene3D" id="3.40.190.10">
    <property type="entry name" value="Periplasmic binding protein-like II"/>
    <property type="match status" value="1"/>
</dbReference>
<evidence type="ECO:0000256" key="4">
    <source>
        <dbReference type="ARBA" id="ARBA00022729"/>
    </source>
</evidence>
<organism evidence="6 7">
    <name type="scientific">Acidiferrimicrobium australe</name>
    <dbReference type="NCBI Taxonomy" id="2664430"/>
    <lineage>
        <taxon>Bacteria</taxon>
        <taxon>Bacillati</taxon>
        <taxon>Actinomycetota</taxon>
        <taxon>Acidimicrobiia</taxon>
        <taxon>Acidimicrobiales</taxon>
        <taxon>Acidimicrobiaceae</taxon>
        <taxon>Acidiferrimicrobium</taxon>
    </lineage>
</organism>